<dbReference type="EMBL" id="BSDZ01000024">
    <property type="protein sequence ID" value="GLI65596.1"/>
    <property type="molecule type" value="Genomic_DNA"/>
</dbReference>
<feature type="compositionally biased region" description="Basic and acidic residues" evidence="1">
    <location>
        <begin position="239"/>
        <end position="275"/>
    </location>
</feature>
<gene>
    <name evidence="2" type="ORF">VaNZ11_009172</name>
</gene>
<accession>A0ABQ5S6Y0</accession>
<feature type="compositionally biased region" description="Acidic residues" evidence="1">
    <location>
        <begin position="312"/>
        <end position="326"/>
    </location>
</feature>
<organism evidence="2 3">
    <name type="scientific">Volvox africanus</name>
    <dbReference type="NCBI Taxonomy" id="51714"/>
    <lineage>
        <taxon>Eukaryota</taxon>
        <taxon>Viridiplantae</taxon>
        <taxon>Chlorophyta</taxon>
        <taxon>core chlorophytes</taxon>
        <taxon>Chlorophyceae</taxon>
        <taxon>CS clade</taxon>
        <taxon>Chlamydomonadales</taxon>
        <taxon>Volvocaceae</taxon>
        <taxon>Volvox</taxon>
    </lineage>
</organism>
<dbReference type="Proteomes" id="UP001165090">
    <property type="component" value="Unassembled WGS sequence"/>
</dbReference>
<evidence type="ECO:0000313" key="3">
    <source>
        <dbReference type="Proteomes" id="UP001165090"/>
    </source>
</evidence>
<feature type="compositionally biased region" description="Acidic residues" evidence="1">
    <location>
        <begin position="276"/>
        <end position="294"/>
    </location>
</feature>
<reference evidence="2 3" key="1">
    <citation type="journal article" date="2023" name="IScience">
        <title>Expanded male sex-determining region conserved during the evolution of homothallism in the green alga Volvox.</title>
        <authorList>
            <person name="Yamamoto K."/>
            <person name="Matsuzaki R."/>
            <person name="Mahakham W."/>
            <person name="Heman W."/>
            <person name="Sekimoto H."/>
            <person name="Kawachi M."/>
            <person name="Minakuchi Y."/>
            <person name="Toyoda A."/>
            <person name="Nozaki H."/>
        </authorList>
    </citation>
    <scope>NUCLEOTIDE SEQUENCE [LARGE SCALE GENOMIC DNA]</scope>
    <source>
        <strain evidence="2 3">NIES-4468</strain>
    </source>
</reference>
<sequence>MALLLHPSRLGTALRRPGPSRLRKLAPPAKIVLPWIAGSPVPRAAVSVEAPTAHPTNAAGKRPTLYLLHRHLPRSTDTREGIVISQDQLHQLHDDLKAMEKVAKHAAWFSTVEASDGEHVLLLTDCEKMGRKYGLQAMPADVGSFTLDLPGRSVAVPLEEVSAALLAQKEMESSSDNNESDSDDDVATVDNVYDKDTEKAAKKQRKEAEKAAKAVVKLDKKLSSSKDEEDSDDESKDEEDNKKATKAEKKKEEKKDKEKKDKEEKKKEEKKKEEEKDSDEEESSSSGSDSDEEMMATGDFMEVINKMKEDDSGSESEEGSGSESEEVTMSPPAITVEVVDAIGTEECQSRDEDGSGSESEERGSTSEEEMEVQEMEVVKAVESGETTPQEA</sequence>
<feature type="region of interest" description="Disordered" evidence="1">
    <location>
        <begin position="215"/>
        <end position="391"/>
    </location>
</feature>
<comment type="caution">
    <text evidence="2">The sequence shown here is derived from an EMBL/GenBank/DDBJ whole genome shotgun (WGS) entry which is preliminary data.</text>
</comment>
<feature type="compositionally biased region" description="Basic and acidic residues" evidence="1">
    <location>
        <begin position="347"/>
        <end position="365"/>
    </location>
</feature>
<feature type="region of interest" description="Disordered" evidence="1">
    <location>
        <begin position="169"/>
        <end position="189"/>
    </location>
</feature>
<evidence type="ECO:0000256" key="1">
    <source>
        <dbReference type="SAM" id="MobiDB-lite"/>
    </source>
</evidence>
<feature type="compositionally biased region" description="Basic and acidic residues" evidence="1">
    <location>
        <begin position="215"/>
        <end position="226"/>
    </location>
</feature>
<keyword evidence="3" id="KW-1185">Reference proteome</keyword>
<protein>
    <submittedName>
        <fullName evidence="2">Uncharacterized protein</fullName>
    </submittedName>
</protein>
<name>A0ABQ5S6Y0_9CHLO</name>
<feature type="compositionally biased region" description="Acidic residues" evidence="1">
    <location>
        <begin position="227"/>
        <end position="238"/>
    </location>
</feature>
<proteinExistence type="predicted"/>
<evidence type="ECO:0000313" key="2">
    <source>
        <dbReference type="EMBL" id="GLI65596.1"/>
    </source>
</evidence>
<feature type="compositionally biased region" description="Acidic residues" evidence="1">
    <location>
        <begin position="178"/>
        <end position="187"/>
    </location>
</feature>